<dbReference type="InterPro" id="IPR032508">
    <property type="entry name" value="FecR_C"/>
</dbReference>
<evidence type="ECO:0000313" key="5">
    <source>
        <dbReference type="Proteomes" id="UP000646484"/>
    </source>
</evidence>
<protein>
    <submittedName>
        <fullName evidence="4">DUF4974 domain-containing protein</fullName>
    </submittedName>
</protein>
<name>A0ABR7D5R0_9BACT</name>
<dbReference type="RefSeq" id="WP_186978326.1">
    <property type="nucleotide sequence ID" value="NZ_JACOOH010000009.1"/>
</dbReference>
<dbReference type="PANTHER" id="PTHR30273:SF2">
    <property type="entry name" value="PROTEIN FECR"/>
    <property type="match status" value="1"/>
</dbReference>
<keyword evidence="1" id="KW-1133">Transmembrane helix</keyword>
<accession>A0ABR7D5R0</accession>
<keyword evidence="5" id="KW-1185">Reference proteome</keyword>
<organism evidence="4 5">
    <name type="scientific">Butyricimonas hominis</name>
    <dbReference type="NCBI Taxonomy" id="2763032"/>
    <lineage>
        <taxon>Bacteria</taxon>
        <taxon>Pseudomonadati</taxon>
        <taxon>Bacteroidota</taxon>
        <taxon>Bacteroidia</taxon>
        <taxon>Bacteroidales</taxon>
        <taxon>Odoribacteraceae</taxon>
        <taxon>Butyricimonas</taxon>
    </lineage>
</organism>
<evidence type="ECO:0000259" key="3">
    <source>
        <dbReference type="Pfam" id="PF16344"/>
    </source>
</evidence>
<dbReference type="PANTHER" id="PTHR30273">
    <property type="entry name" value="PERIPLASMIC SIGNAL SENSOR AND SIGMA FACTOR ACTIVATOR FECR-RELATED"/>
    <property type="match status" value="1"/>
</dbReference>
<evidence type="ECO:0000256" key="1">
    <source>
        <dbReference type="SAM" id="Phobius"/>
    </source>
</evidence>
<feature type="domain" description="FecR protein" evidence="2">
    <location>
        <begin position="179"/>
        <end position="271"/>
    </location>
</feature>
<keyword evidence="1" id="KW-0472">Membrane</keyword>
<comment type="caution">
    <text evidence="4">The sequence shown here is derived from an EMBL/GenBank/DDBJ whole genome shotgun (WGS) entry which is preliminary data.</text>
</comment>
<proteinExistence type="predicted"/>
<sequence length="390" mass="45363">MDEKDTYGNIEKYSLLLQKYFDGQLTSGERSELAEWLWRDRRNRELLRRLRGGNMSREKYRAYQRIDIEREFELLTHRYKKTRKRKFVIRWSGVAAILVLALCVGLLFDREVKPEGRIVVKEGKVQAVLTTADGSVIPIKKGMIKPGIETFQIKDSLKELFYEPVDRSGDSVRYHRLDVPRGGEYTLVLADGSSVRLNSESSIRFPECFSGSTREVKIEGEVYFEVKRDSSRPFIVYANELKIEVLGTRFGVRVYPDEMMNNTTLAEGSVRVVSGKSNMVLIPGEQAYLMNDKLHKRKVDVGKQLAWVNGLFVFEHDNLSYVVKQLTRWYDVHFRFANEKLKDYQFTGTVGRDEGIDGILNLMEKMNVVSFEKKDGYYMIKENDKVKMYN</sequence>
<dbReference type="InterPro" id="IPR006860">
    <property type="entry name" value="FecR"/>
</dbReference>
<dbReference type="EMBL" id="JACOOH010000009">
    <property type="protein sequence ID" value="MBC5623234.1"/>
    <property type="molecule type" value="Genomic_DNA"/>
</dbReference>
<keyword evidence="1" id="KW-0812">Transmembrane</keyword>
<dbReference type="Gene3D" id="3.55.50.30">
    <property type="match status" value="1"/>
</dbReference>
<dbReference type="Proteomes" id="UP000646484">
    <property type="component" value="Unassembled WGS sequence"/>
</dbReference>
<evidence type="ECO:0000259" key="2">
    <source>
        <dbReference type="Pfam" id="PF04773"/>
    </source>
</evidence>
<reference evidence="4 5" key="1">
    <citation type="submission" date="2020-08" db="EMBL/GenBank/DDBJ databases">
        <title>Genome public.</title>
        <authorList>
            <person name="Liu C."/>
            <person name="Sun Q."/>
        </authorList>
    </citation>
    <scope>NUCLEOTIDE SEQUENCE [LARGE SCALE GENOMIC DNA]</scope>
    <source>
        <strain evidence="4 5">NSJ-56</strain>
    </source>
</reference>
<dbReference type="Pfam" id="PF16344">
    <property type="entry name" value="FecR_C"/>
    <property type="match status" value="1"/>
</dbReference>
<feature type="domain" description="Protein FecR C-terminal" evidence="3">
    <location>
        <begin position="312"/>
        <end position="376"/>
    </location>
</feature>
<dbReference type="Pfam" id="PF04773">
    <property type="entry name" value="FecR"/>
    <property type="match status" value="1"/>
</dbReference>
<dbReference type="InterPro" id="IPR012373">
    <property type="entry name" value="Ferrdict_sens_TM"/>
</dbReference>
<dbReference type="Gene3D" id="2.60.120.1440">
    <property type="match status" value="1"/>
</dbReference>
<gene>
    <name evidence="4" type="ORF">H8S64_19235</name>
</gene>
<feature type="transmembrane region" description="Helical" evidence="1">
    <location>
        <begin position="87"/>
        <end position="108"/>
    </location>
</feature>
<evidence type="ECO:0000313" key="4">
    <source>
        <dbReference type="EMBL" id="MBC5623234.1"/>
    </source>
</evidence>